<organism evidence="6 7">
    <name type="scientific">Methylocystis heyeri</name>
    <dbReference type="NCBI Taxonomy" id="391905"/>
    <lineage>
        <taxon>Bacteria</taxon>
        <taxon>Pseudomonadati</taxon>
        <taxon>Pseudomonadota</taxon>
        <taxon>Alphaproteobacteria</taxon>
        <taxon>Hyphomicrobiales</taxon>
        <taxon>Methylocystaceae</taxon>
        <taxon>Methylocystis</taxon>
    </lineage>
</organism>
<dbReference type="RefSeq" id="WP_136497706.1">
    <property type="nucleotide sequence ID" value="NZ_CP046052.1"/>
</dbReference>
<evidence type="ECO:0000256" key="3">
    <source>
        <dbReference type="ARBA" id="ARBA00023163"/>
    </source>
</evidence>
<name>A0A6B8KEV0_9HYPH</name>
<gene>
    <name evidence="6" type="ORF">H2LOC_014545</name>
</gene>
<dbReference type="InterPro" id="IPR011991">
    <property type="entry name" value="ArsR-like_HTH"/>
</dbReference>
<dbReference type="EMBL" id="CP046052">
    <property type="protein sequence ID" value="QGM46816.1"/>
    <property type="molecule type" value="Genomic_DNA"/>
</dbReference>
<keyword evidence="1" id="KW-0805">Transcription regulation</keyword>
<evidence type="ECO:0000313" key="7">
    <source>
        <dbReference type="Proteomes" id="UP000309061"/>
    </source>
</evidence>
<dbReference type="PROSITE" id="PS50987">
    <property type="entry name" value="HTH_ARSR_2"/>
    <property type="match status" value="1"/>
</dbReference>
<dbReference type="GO" id="GO:0003700">
    <property type="term" value="F:DNA-binding transcription factor activity"/>
    <property type="evidence" value="ECO:0007669"/>
    <property type="project" value="InterPro"/>
</dbReference>
<keyword evidence="2" id="KW-0238">DNA-binding</keyword>
<evidence type="ECO:0000256" key="1">
    <source>
        <dbReference type="ARBA" id="ARBA00023015"/>
    </source>
</evidence>
<dbReference type="NCBIfam" id="NF033788">
    <property type="entry name" value="HTH_metalloreg"/>
    <property type="match status" value="1"/>
</dbReference>
<dbReference type="InterPro" id="IPR036390">
    <property type="entry name" value="WH_DNA-bd_sf"/>
</dbReference>
<dbReference type="AlphaFoldDB" id="A0A6B8KEV0"/>
<dbReference type="Pfam" id="PF01022">
    <property type="entry name" value="HTH_5"/>
    <property type="match status" value="1"/>
</dbReference>
<feature type="domain" description="HTH arsR-type" evidence="5">
    <location>
        <begin position="3"/>
        <end position="99"/>
    </location>
</feature>
<dbReference type="GO" id="GO:0003677">
    <property type="term" value="F:DNA binding"/>
    <property type="evidence" value="ECO:0007669"/>
    <property type="project" value="UniProtKB-KW"/>
</dbReference>
<dbReference type="SMART" id="SM00418">
    <property type="entry name" value="HTH_ARSR"/>
    <property type="match status" value="1"/>
</dbReference>
<dbReference type="PANTHER" id="PTHR43132:SF6">
    <property type="entry name" value="HTH-TYPE TRANSCRIPTIONAL REPRESSOR CZRA"/>
    <property type="match status" value="1"/>
</dbReference>
<dbReference type="PANTHER" id="PTHR43132">
    <property type="entry name" value="ARSENICAL RESISTANCE OPERON REPRESSOR ARSR-RELATED"/>
    <property type="match status" value="1"/>
</dbReference>
<feature type="region of interest" description="Disordered" evidence="4">
    <location>
        <begin position="100"/>
        <end position="129"/>
    </location>
</feature>
<accession>A0A6B8KEV0</accession>
<protein>
    <submittedName>
        <fullName evidence="6">Metalloregulator ArsR/SmtB family transcription factor</fullName>
    </submittedName>
</protein>
<evidence type="ECO:0000259" key="5">
    <source>
        <dbReference type="PROSITE" id="PS50987"/>
    </source>
</evidence>
<dbReference type="Gene3D" id="1.10.10.10">
    <property type="entry name" value="Winged helix-like DNA-binding domain superfamily/Winged helix DNA-binding domain"/>
    <property type="match status" value="1"/>
</dbReference>
<dbReference type="InterPro" id="IPR051011">
    <property type="entry name" value="Metal_resp_trans_reg"/>
</dbReference>
<dbReference type="SUPFAM" id="SSF46785">
    <property type="entry name" value="Winged helix' DNA-binding domain"/>
    <property type="match status" value="1"/>
</dbReference>
<keyword evidence="3" id="KW-0804">Transcription</keyword>
<evidence type="ECO:0000256" key="4">
    <source>
        <dbReference type="SAM" id="MobiDB-lite"/>
    </source>
</evidence>
<dbReference type="OrthoDB" id="194599at2"/>
<dbReference type="KEGG" id="mhey:H2LOC_014545"/>
<evidence type="ECO:0000313" key="6">
    <source>
        <dbReference type="EMBL" id="QGM46816.1"/>
    </source>
</evidence>
<dbReference type="InterPro" id="IPR036388">
    <property type="entry name" value="WH-like_DNA-bd_sf"/>
</dbReference>
<proteinExistence type="predicted"/>
<evidence type="ECO:0000256" key="2">
    <source>
        <dbReference type="ARBA" id="ARBA00023125"/>
    </source>
</evidence>
<dbReference type="Proteomes" id="UP000309061">
    <property type="component" value="Chromosome"/>
</dbReference>
<dbReference type="CDD" id="cd00090">
    <property type="entry name" value="HTH_ARSR"/>
    <property type="match status" value="1"/>
</dbReference>
<dbReference type="PRINTS" id="PR00778">
    <property type="entry name" value="HTHARSR"/>
</dbReference>
<keyword evidence="7" id="KW-1185">Reference proteome</keyword>
<sequence>MKLHEFAANATQAEAFLKALSNRHRLMILCELSKGERQVGELLQTLDLPQSSLSQHLSRLRRDKLVTTRRVSQAIFYSLANGKVVRMIDLLDELFCSQGSPDGRPLPASRAGEKARCGLRSVGSKGQTR</sequence>
<reference evidence="6 7" key="1">
    <citation type="submission" date="2019-11" db="EMBL/GenBank/DDBJ databases">
        <title>The genome sequence of Methylocystis heyeri.</title>
        <authorList>
            <person name="Oshkin I.Y."/>
            <person name="Miroshnikov K."/>
            <person name="Dedysh S.N."/>
        </authorList>
    </citation>
    <scope>NUCLEOTIDE SEQUENCE [LARGE SCALE GENOMIC DNA]</scope>
    <source>
        <strain evidence="6 7">H2</strain>
    </source>
</reference>
<dbReference type="InterPro" id="IPR001845">
    <property type="entry name" value="HTH_ArsR_DNA-bd_dom"/>
</dbReference>